<dbReference type="PANTHER" id="PTHR10648">
    <property type="entry name" value="SERINE/THREONINE-PROTEIN PHOSPHATASE PP2A 65 KDA REGULATORY SUBUNIT"/>
    <property type="match status" value="1"/>
</dbReference>
<proteinExistence type="predicted"/>
<dbReference type="GO" id="GO:0005829">
    <property type="term" value="C:cytosol"/>
    <property type="evidence" value="ECO:0007669"/>
    <property type="project" value="TreeGrafter"/>
</dbReference>
<gene>
    <name evidence="6" type="primary">Aste57867_14188</name>
    <name evidence="5" type="ORF">As57867_014137</name>
    <name evidence="6" type="ORF">ASTE57867_14188</name>
</gene>
<dbReference type="Gene3D" id="2.30.42.10">
    <property type="match status" value="1"/>
</dbReference>
<dbReference type="InterPro" id="IPR036034">
    <property type="entry name" value="PDZ_sf"/>
</dbReference>
<organism evidence="6 7">
    <name type="scientific">Aphanomyces stellatus</name>
    <dbReference type="NCBI Taxonomy" id="120398"/>
    <lineage>
        <taxon>Eukaryota</taxon>
        <taxon>Sar</taxon>
        <taxon>Stramenopiles</taxon>
        <taxon>Oomycota</taxon>
        <taxon>Saprolegniomycetes</taxon>
        <taxon>Saprolegniales</taxon>
        <taxon>Verrucalvaceae</taxon>
        <taxon>Aphanomyces</taxon>
    </lineage>
</organism>
<evidence type="ECO:0000256" key="3">
    <source>
        <dbReference type="SAM" id="MobiDB-lite"/>
    </source>
</evidence>
<dbReference type="OrthoDB" id="340346at2759"/>
<feature type="repeat" description="HEAT" evidence="2">
    <location>
        <begin position="722"/>
        <end position="758"/>
    </location>
</feature>
<evidence type="ECO:0000259" key="4">
    <source>
        <dbReference type="PROSITE" id="PS50106"/>
    </source>
</evidence>
<dbReference type="GO" id="GO:0019888">
    <property type="term" value="F:protein phosphatase regulator activity"/>
    <property type="evidence" value="ECO:0007669"/>
    <property type="project" value="TreeGrafter"/>
</dbReference>
<keyword evidence="1" id="KW-0677">Repeat</keyword>
<feature type="repeat" description="HEAT" evidence="2">
    <location>
        <begin position="760"/>
        <end position="797"/>
    </location>
</feature>
<dbReference type="InterPro" id="IPR011989">
    <property type="entry name" value="ARM-like"/>
</dbReference>
<dbReference type="GO" id="GO:0000159">
    <property type="term" value="C:protein phosphatase type 2A complex"/>
    <property type="evidence" value="ECO:0007669"/>
    <property type="project" value="TreeGrafter"/>
</dbReference>
<feature type="region of interest" description="Disordered" evidence="3">
    <location>
        <begin position="42"/>
        <end position="78"/>
    </location>
</feature>
<dbReference type="InterPro" id="IPR001478">
    <property type="entry name" value="PDZ"/>
</dbReference>
<dbReference type="EMBL" id="CAADRA010005549">
    <property type="protein sequence ID" value="VFT91013.1"/>
    <property type="molecule type" value="Genomic_DNA"/>
</dbReference>
<reference evidence="5" key="2">
    <citation type="submission" date="2019-06" db="EMBL/GenBank/DDBJ databases">
        <title>Genomics analysis of Aphanomyces spp. identifies a new class of oomycete effector associated with host adaptation.</title>
        <authorList>
            <person name="Gaulin E."/>
        </authorList>
    </citation>
    <scope>NUCLEOTIDE SEQUENCE</scope>
    <source>
        <strain evidence="5">CBS 578.67</strain>
    </source>
</reference>
<dbReference type="InterPro" id="IPR016024">
    <property type="entry name" value="ARM-type_fold"/>
</dbReference>
<dbReference type="InterPro" id="IPR021133">
    <property type="entry name" value="HEAT_type_2"/>
</dbReference>
<keyword evidence="7" id="KW-1185">Reference proteome</keyword>
<accession>A0A485L1P5</accession>
<dbReference type="PROSITE" id="PS50106">
    <property type="entry name" value="PDZ"/>
    <property type="match status" value="1"/>
</dbReference>
<dbReference type="PROSITE" id="PS50077">
    <property type="entry name" value="HEAT_REPEAT"/>
    <property type="match status" value="3"/>
</dbReference>
<dbReference type="PANTHER" id="PTHR10648:SF4">
    <property type="entry name" value="PROTEIN PHOSPHATASE 2 (FORMERLY 2A), REGULATORY SUBUNIT A, BETA ISOFORM-RELATED"/>
    <property type="match status" value="1"/>
</dbReference>
<name>A0A485L1P5_9STRA</name>
<dbReference type="GO" id="GO:0005634">
    <property type="term" value="C:nucleus"/>
    <property type="evidence" value="ECO:0007669"/>
    <property type="project" value="TreeGrafter"/>
</dbReference>
<evidence type="ECO:0000313" key="5">
    <source>
        <dbReference type="EMBL" id="KAF0694965.1"/>
    </source>
</evidence>
<dbReference type="SUPFAM" id="SSF48371">
    <property type="entry name" value="ARM repeat"/>
    <property type="match status" value="1"/>
</dbReference>
<evidence type="ECO:0000256" key="1">
    <source>
        <dbReference type="ARBA" id="ARBA00022737"/>
    </source>
</evidence>
<evidence type="ECO:0000313" key="6">
    <source>
        <dbReference type="EMBL" id="VFT91013.1"/>
    </source>
</evidence>
<dbReference type="Proteomes" id="UP000332933">
    <property type="component" value="Unassembled WGS sequence"/>
</dbReference>
<sequence length="1074" mass="117209">MNSSLEEALVSLREIVGPSKPDDELRALLRKVNGDIEAAAEHYFADESKDSPQAPPAKVDAVAASPTTPPPPPNALEKTSLTSLKELLGDDVLESDMRALLTRAHDDVSAAVDMYFADKAKALIEAFEQPPVAIAAPHSTTATPENGRLHLNEEYEVDITDGHMKWTIGNVLGRVVVQDVIVGGAAYHANIQKADVLIGCAGNIIKDGNVGPIVTRLSKEEISVPIRLRFRRADHTHSTATVTPVDTSIEPATPAERCGIHIFESALEAMRQTASDVEKYPSDLLLQYYLWSQGNVPLAMDQLFQPTALLPNFDGVVGHDWYSNDGTIKHGNPDWPLYDASFPAGPMGITVENIHERTIVVNVKDGTSASRANVSVDSWLVAINGECITHLTHREALHMIHNLARPLLLSFCVTPGPWLPALKDNMKTNIRLIQSANPNERHEHYISDDDRTSFKRFVRKLSWAIKSMPSCACVVLHGSIQDPAFDATGFTYTAEEPAPRCTARAAIQAMLQGLDTQADKGERHVIDLARGLIKVALWCIGLRQNGANSDVKTHSWWILHLVLDVFENGSVMEKNSTWDAIADGLKAIGTALPRDEFVRSFPPLIARLSLYSSPSSRIIPLAILPLAYPLVQGDIQVQFRGLFERLTMDDAPLVRRAAVYSLPALAEAMDASSMTWVLHSLEKLCGDHSDLVRLYAVQAIGALGSVVAPLDETAARLVRCQLLPLVNSFVSDADWQVRHETVQSIPRLLGVFGKDFSDVLVDHFVELAGDANMEVRIAAAKAAFPISAALSPSSTETVDPADTIVPLHPKVPLSILPSVFSLSKDPCASVRRAVAGSLGPAIALLGINQADVLEPMIQQLVNDKDSLVCQIVVEQLAGESASLPDDLEALLLSHIERLAKARPWRSRLLAIECIQKWSRAAVPPSLVVTVLTMTQDTVCQVRLGSMHALVRLSQVNGTDWFVSTGLAPVLGLLDQSFQLQLTGLEGLRLLADANAMPRAQLDLVVDRLVVAATQSKTTNIRAKALTILVAVAETDQVEKAKWELLRPTLDESFEREEDMEVMGQQEKLLQLVRR</sequence>
<feature type="repeat" description="HEAT" evidence="2">
    <location>
        <begin position="815"/>
        <end position="851"/>
    </location>
</feature>
<reference evidence="6 7" key="1">
    <citation type="submission" date="2019-03" db="EMBL/GenBank/DDBJ databases">
        <authorList>
            <person name="Gaulin E."/>
            <person name="Dumas B."/>
        </authorList>
    </citation>
    <scope>NUCLEOTIDE SEQUENCE [LARGE SCALE GENOMIC DNA]</scope>
    <source>
        <strain evidence="6">CBS 568.67</strain>
    </source>
</reference>
<protein>
    <submittedName>
        <fullName evidence="6">Aste57867_14188 protein</fullName>
    </submittedName>
</protein>
<dbReference type="Gene3D" id="1.25.10.10">
    <property type="entry name" value="Leucine-rich Repeat Variant"/>
    <property type="match status" value="1"/>
</dbReference>
<dbReference type="AlphaFoldDB" id="A0A485L1P5"/>
<evidence type="ECO:0000313" key="7">
    <source>
        <dbReference type="Proteomes" id="UP000332933"/>
    </source>
</evidence>
<dbReference type="SMART" id="SM00228">
    <property type="entry name" value="PDZ"/>
    <property type="match status" value="2"/>
</dbReference>
<dbReference type="CDD" id="cd00136">
    <property type="entry name" value="PDZ_canonical"/>
    <property type="match status" value="1"/>
</dbReference>
<dbReference type="SUPFAM" id="SSF50156">
    <property type="entry name" value="PDZ domain-like"/>
    <property type="match status" value="1"/>
</dbReference>
<feature type="domain" description="PDZ" evidence="4">
    <location>
        <begin position="345"/>
        <end position="409"/>
    </location>
</feature>
<evidence type="ECO:0000256" key="2">
    <source>
        <dbReference type="PROSITE-ProRule" id="PRU00103"/>
    </source>
</evidence>
<dbReference type="EMBL" id="VJMH01005528">
    <property type="protein sequence ID" value="KAF0694965.1"/>
    <property type="molecule type" value="Genomic_DNA"/>
</dbReference>
<dbReference type="InterPro" id="IPR051023">
    <property type="entry name" value="PP2A_Regulatory_Subunit_A"/>
</dbReference>